<dbReference type="InterPro" id="IPR008948">
    <property type="entry name" value="L-Aspartase-like"/>
</dbReference>
<dbReference type="PANTHER" id="PTHR43814:SF1">
    <property type="entry name" value="ARGININOSUCCINATE LYASE"/>
    <property type="match status" value="1"/>
</dbReference>
<dbReference type="AlphaFoldDB" id="A0A133V8T0"/>
<dbReference type="UniPathway" id="UPA00068">
    <property type="reaction ID" value="UER00114"/>
</dbReference>
<gene>
    <name evidence="1" type="primary">argH</name>
    <name evidence="6" type="ORF">AKJ43_00205</name>
</gene>
<evidence type="ECO:0000256" key="1">
    <source>
        <dbReference type="HAMAP-Rule" id="MF_00006"/>
    </source>
</evidence>
<dbReference type="EMBL" id="LHXX01000002">
    <property type="protein sequence ID" value="KXB02836.1"/>
    <property type="molecule type" value="Genomic_DNA"/>
</dbReference>
<keyword evidence="1" id="KW-0055">Arginine biosynthesis</keyword>
<comment type="caution">
    <text evidence="6">The sequence shown here is derived from an EMBL/GenBank/DDBJ whole genome shotgun (WGS) entry which is preliminary data.</text>
</comment>
<name>A0A133V8T0_9EURY</name>
<dbReference type="InterPro" id="IPR022761">
    <property type="entry name" value="Fumarate_lyase_N"/>
</dbReference>
<dbReference type="Gene3D" id="1.20.200.10">
    <property type="entry name" value="Fumarase/aspartase (Central domain)"/>
    <property type="match status" value="1"/>
</dbReference>
<evidence type="ECO:0000313" key="7">
    <source>
        <dbReference type="Proteomes" id="UP000070400"/>
    </source>
</evidence>
<dbReference type="Gene3D" id="1.10.275.10">
    <property type="entry name" value="Fumarase/aspartase (N-terminal domain)"/>
    <property type="match status" value="1"/>
</dbReference>
<dbReference type="GO" id="GO:0005829">
    <property type="term" value="C:cytosol"/>
    <property type="evidence" value="ECO:0007669"/>
    <property type="project" value="TreeGrafter"/>
</dbReference>
<comment type="subcellular location">
    <subcellularLocation>
        <location evidence="1">Cytoplasm</location>
    </subcellularLocation>
</comment>
<dbReference type="PANTHER" id="PTHR43814">
    <property type="entry name" value="ARGININOSUCCINATE LYASE"/>
    <property type="match status" value="1"/>
</dbReference>
<dbReference type="Pfam" id="PF14698">
    <property type="entry name" value="ASL_C2"/>
    <property type="match status" value="1"/>
</dbReference>
<dbReference type="SUPFAM" id="SSF48557">
    <property type="entry name" value="L-aspartase-like"/>
    <property type="match status" value="1"/>
</dbReference>
<reference evidence="6 7" key="1">
    <citation type="journal article" date="2016" name="Sci. Rep.">
        <title>Metabolic traits of an uncultured archaeal lineage -MSBL1- from brine pools of the Red Sea.</title>
        <authorList>
            <person name="Mwirichia R."/>
            <person name="Alam I."/>
            <person name="Rashid M."/>
            <person name="Vinu M."/>
            <person name="Ba-Alawi W."/>
            <person name="Anthony Kamau A."/>
            <person name="Kamanda Ngugi D."/>
            <person name="Goker M."/>
            <person name="Klenk H.P."/>
            <person name="Bajic V."/>
            <person name="Stingl U."/>
        </authorList>
    </citation>
    <scope>NUCLEOTIDE SEQUENCE [LARGE SCALE GENOMIC DNA]</scope>
    <source>
        <strain evidence="6">SCGC-AAA261D19</strain>
    </source>
</reference>
<keyword evidence="1" id="KW-0028">Amino-acid biosynthesis</keyword>
<evidence type="ECO:0000256" key="3">
    <source>
        <dbReference type="SAM" id="Coils"/>
    </source>
</evidence>
<sequence length="491" mass="55137">MLRKGLFKKEMDPDASDYTSSMEEDIRIFEAVVQINAAHVQMLEKCEIIEKSEKNKIIRALSELYEKGVEALDLRPELEDIHMAVEEYVNKKAGKKVGGKLHTAKSRNDQVSTAIRMALREEVLELQEALIELINELVVLASKHKETIMPGYTHLQIAQPTTLAHYLNSYSQAFSRDLKRLNEDYGTINYCPLGACALAGTSFSIDRKLTSELLGFDGIVENTIDAVGSRDFALQTMSSLAIMMSNLSRLAQEIILWSSAEFDTIEVPDEFASTSSIMPQKKNPVVAEIARAKASRSIGELISGLNIMKSLPQSYSLDLQELTPSLWSAVDQSKTSLKVMKKFVGRIEAKPKRMRELAKKGFSTATELADALAKWAEVPFRESHEIVGRMISQTLKNGKELEDLSLEDLQAASQDVIGKRIELSEKRFRESLDLKSCIESKGKLGEPAPESVKKELSKLEELTKKYKKVLEKRKKILSEKSARLFESKENK</sequence>
<dbReference type="FunFam" id="1.10.40.30:FF:000001">
    <property type="entry name" value="Argininosuccinate lyase"/>
    <property type="match status" value="1"/>
</dbReference>
<dbReference type="Pfam" id="PF00206">
    <property type="entry name" value="Lyase_1"/>
    <property type="match status" value="1"/>
</dbReference>
<feature type="domain" description="Argininosuccinate lyase C-terminal" evidence="5">
    <location>
        <begin position="362"/>
        <end position="439"/>
    </location>
</feature>
<dbReference type="PATRIC" id="fig|1698273.3.peg.42"/>
<keyword evidence="1" id="KW-0963">Cytoplasm</keyword>
<feature type="coiled-coil region" evidence="3">
    <location>
        <begin position="452"/>
        <end position="479"/>
    </location>
</feature>
<comment type="catalytic activity">
    <reaction evidence="1">
        <text>2-(N(omega)-L-arginino)succinate = fumarate + L-arginine</text>
        <dbReference type="Rhea" id="RHEA:24020"/>
        <dbReference type="ChEBI" id="CHEBI:29806"/>
        <dbReference type="ChEBI" id="CHEBI:32682"/>
        <dbReference type="ChEBI" id="CHEBI:57472"/>
        <dbReference type="EC" id="4.3.2.1"/>
    </reaction>
</comment>
<dbReference type="Proteomes" id="UP000070400">
    <property type="component" value="Unassembled WGS sequence"/>
</dbReference>
<keyword evidence="1" id="KW-0456">Lyase</keyword>
<keyword evidence="3" id="KW-0175">Coiled coil</keyword>
<dbReference type="InterPro" id="IPR009049">
    <property type="entry name" value="Argininosuccinate_lyase"/>
</dbReference>
<evidence type="ECO:0000256" key="2">
    <source>
        <dbReference type="NCBIfam" id="TIGR00838"/>
    </source>
</evidence>
<evidence type="ECO:0000259" key="4">
    <source>
        <dbReference type="Pfam" id="PF00206"/>
    </source>
</evidence>
<dbReference type="Gene3D" id="1.10.40.30">
    <property type="entry name" value="Fumarase/aspartase (C-terminal domain)"/>
    <property type="match status" value="1"/>
</dbReference>
<dbReference type="CDD" id="cd01359">
    <property type="entry name" value="Argininosuccinate_lyase"/>
    <property type="match status" value="1"/>
</dbReference>
<keyword evidence="7" id="KW-1185">Reference proteome</keyword>
<dbReference type="GO" id="GO:0042450">
    <property type="term" value="P:L-arginine biosynthetic process via ornithine"/>
    <property type="evidence" value="ECO:0007669"/>
    <property type="project" value="UniProtKB-UniRule"/>
</dbReference>
<protein>
    <recommendedName>
        <fullName evidence="1 2">Argininosuccinate lyase</fullName>
        <shortName evidence="1">ASAL</shortName>
        <ecNumber evidence="1 2">4.3.2.1</ecNumber>
    </recommendedName>
    <alternativeName>
        <fullName evidence="1">Arginosuccinase</fullName>
    </alternativeName>
</protein>
<dbReference type="PRINTS" id="PR00145">
    <property type="entry name" value="ARGSUCLYASE"/>
</dbReference>
<dbReference type="PRINTS" id="PR00149">
    <property type="entry name" value="FUMRATELYASE"/>
</dbReference>
<dbReference type="GO" id="GO:0004056">
    <property type="term" value="F:argininosuccinate lyase activity"/>
    <property type="evidence" value="ECO:0007669"/>
    <property type="project" value="UniProtKB-UniRule"/>
</dbReference>
<evidence type="ECO:0000259" key="5">
    <source>
        <dbReference type="Pfam" id="PF14698"/>
    </source>
</evidence>
<dbReference type="EC" id="4.3.2.1" evidence="1 2"/>
<organism evidence="6 7">
    <name type="scientific">candidate division MSBL1 archaeon SCGC-AAA261D19</name>
    <dbReference type="NCBI Taxonomy" id="1698273"/>
    <lineage>
        <taxon>Archaea</taxon>
        <taxon>Methanobacteriati</taxon>
        <taxon>Methanobacteriota</taxon>
        <taxon>candidate division MSBL1</taxon>
    </lineage>
</organism>
<feature type="domain" description="Fumarate lyase N-terminal" evidence="4">
    <location>
        <begin position="7"/>
        <end position="299"/>
    </location>
</feature>
<accession>A0A133V8T0</accession>
<comment type="pathway">
    <text evidence="1">Amino-acid biosynthesis; L-arginine biosynthesis; L-arginine from L-ornithine and carbamoyl phosphate: step 3/3.</text>
</comment>
<proteinExistence type="inferred from homology"/>
<dbReference type="InterPro" id="IPR024083">
    <property type="entry name" value="Fumarase/histidase_N"/>
</dbReference>
<dbReference type="HAMAP" id="MF_00006">
    <property type="entry name" value="Arg_succ_lyase"/>
    <property type="match status" value="1"/>
</dbReference>
<dbReference type="NCBIfam" id="TIGR00838">
    <property type="entry name" value="argH"/>
    <property type="match status" value="1"/>
</dbReference>
<evidence type="ECO:0000313" key="6">
    <source>
        <dbReference type="EMBL" id="KXB02836.1"/>
    </source>
</evidence>
<dbReference type="InterPro" id="IPR000362">
    <property type="entry name" value="Fumarate_lyase_fam"/>
</dbReference>
<comment type="similarity">
    <text evidence="1">Belongs to the lyase 1 family. Argininosuccinate lyase subfamily.</text>
</comment>
<dbReference type="InterPro" id="IPR029419">
    <property type="entry name" value="Arg_succ_lyase_C"/>
</dbReference>